<keyword evidence="2" id="KW-0812">Transmembrane</keyword>
<proteinExistence type="predicted"/>
<reference evidence="3" key="1">
    <citation type="submission" date="2020-11" db="EMBL/GenBank/DDBJ databases">
        <authorList>
            <consortium name="DOE Joint Genome Institute"/>
            <person name="Ahrendt S."/>
            <person name="Riley R."/>
            <person name="Andreopoulos W."/>
            <person name="LaButti K."/>
            <person name="Pangilinan J."/>
            <person name="Ruiz-duenas F.J."/>
            <person name="Barrasa J.M."/>
            <person name="Sanchez-Garcia M."/>
            <person name="Camarero S."/>
            <person name="Miyauchi S."/>
            <person name="Serrano A."/>
            <person name="Linde D."/>
            <person name="Babiker R."/>
            <person name="Drula E."/>
            <person name="Ayuso-Fernandez I."/>
            <person name="Pacheco R."/>
            <person name="Padilla G."/>
            <person name="Ferreira P."/>
            <person name="Barriuso J."/>
            <person name="Kellner H."/>
            <person name="Castanera R."/>
            <person name="Alfaro M."/>
            <person name="Ramirez L."/>
            <person name="Pisabarro A.G."/>
            <person name="Kuo A."/>
            <person name="Tritt A."/>
            <person name="Lipzen A."/>
            <person name="He G."/>
            <person name="Yan M."/>
            <person name="Ng V."/>
            <person name="Cullen D."/>
            <person name="Martin F."/>
            <person name="Rosso M.-N."/>
            <person name="Henrissat B."/>
            <person name="Hibbett D."/>
            <person name="Martinez A.T."/>
            <person name="Grigoriev I.V."/>
        </authorList>
    </citation>
    <scope>NUCLEOTIDE SEQUENCE</scope>
    <source>
        <strain evidence="3">AH 44721</strain>
    </source>
</reference>
<feature type="region of interest" description="Disordered" evidence="1">
    <location>
        <begin position="358"/>
        <end position="406"/>
    </location>
</feature>
<feature type="compositionally biased region" description="Basic and acidic residues" evidence="1">
    <location>
        <begin position="137"/>
        <end position="147"/>
    </location>
</feature>
<accession>A0A9P5TT25</accession>
<keyword evidence="2" id="KW-0472">Membrane</keyword>
<feature type="compositionally biased region" description="Basic residues" evidence="1">
    <location>
        <begin position="71"/>
        <end position="84"/>
    </location>
</feature>
<evidence type="ECO:0000313" key="3">
    <source>
        <dbReference type="EMBL" id="KAF8910086.1"/>
    </source>
</evidence>
<dbReference type="OrthoDB" id="3062721at2759"/>
<feature type="compositionally biased region" description="Low complexity" evidence="1">
    <location>
        <begin position="286"/>
        <end position="298"/>
    </location>
</feature>
<protein>
    <submittedName>
        <fullName evidence="3">Uncharacterized protein</fullName>
    </submittedName>
</protein>
<keyword evidence="2" id="KW-1133">Transmembrane helix</keyword>
<dbReference type="Proteomes" id="UP000724874">
    <property type="component" value="Unassembled WGS sequence"/>
</dbReference>
<feature type="region of interest" description="Disordered" evidence="1">
    <location>
        <begin position="129"/>
        <end position="149"/>
    </location>
</feature>
<feature type="region of interest" description="Disordered" evidence="1">
    <location>
        <begin position="67"/>
        <end position="89"/>
    </location>
</feature>
<dbReference type="EMBL" id="JADNYJ010000007">
    <property type="protein sequence ID" value="KAF8910086.1"/>
    <property type="molecule type" value="Genomic_DNA"/>
</dbReference>
<evidence type="ECO:0000256" key="2">
    <source>
        <dbReference type="SAM" id="Phobius"/>
    </source>
</evidence>
<keyword evidence="4" id="KW-1185">Reference proteome</keyword>
<sequence>MPSKAVHERPNVTEPPLLDKSSEQTSILIFISAKALGSLGFAVSLLAIWFGWLLPASMTAPVLPPEELEHKKPRSPSKHPHRPTSHAVNPLAMPARRASAPVNLTPILAHNQEEVHNSTRRVYFSDMSPAPITRRNTMPEKPQDKSEGQTLYQTVLSTVNGSPVSPTSVLPTPDSPPASEYMDDITRESDSSLQSCKASLLKSASRLQKLKLSFHVKHNRQELLGCDQSSIASTETAASEKSTRRASGSFVTPWAISRNRTTPDVAVEATLPPPSRLSFTRRRAPSRPATSPATTSAAHDLLSPTFLSRKAHKRMSAPIPRTSPYGAPYFATPPLLISHNDNYPAYLRGLPQFEDEVQFGRSRNSESSERSRGRNTSLRRVSLNPEATVHKRSASEDWTPKQNIHS</sequence>
<evidence type="ECO:0000313" key="4">
    <source>
        <dbReference type="Proteomes" id="UP000724874"/>
    </source>
</evidence>
<gene>
    <name evidence="3" type="ORF">CPB84DRAFT_1842742</name>
</gene>
<dbReference type="AlphaFoldDB" id="A0A9P5TT25"/>
<organism evidence="3 4">
    <name type="scientific">Gymnopilus junonius</name>
    <name type="common">Spectacular rustgill mushroom</name>
    <name type="synonym">Gymnopilus spectabilis subsp. junonius</name>
    <dbReference type="NCBI Taxonomy" id="109634"/>
    <lineage>
        <taxon>Eukaryota</taxon>
        <taxon>Fungi</taxon>
        <taxon>Dikarya</taxon>
        <taxon>Basidiomycota</taxon>
        <taxon>Agaricomycotina</taxon>
        <taxon>Agaricomycetes</taxon>
        <taxon>Agaricomycetidae</taxon>
        <taxon>Agaricales</taxon>
        <taxon>Agaricineae</taxon>
        <taxon>Hymenogastraceae</taxon>
        <taxon>Gymnopilus</taxon>
    </lineage>
</organism>
<feature type="region of interest" description="Disordered" evidence="1">
    <location>
        <begin position="270"/>
        <end position="303"/>
    </location>
</feature>
<feature type="compositionally biased region" description="Basic and acidic residues" evidence="1">
    <location>
        <begin position="363"/>
        <end position="372"/>
    </location>
</feature>
<comment type="caution">
    <text evidence="3">The sequence shown here is derived from an EMBL/GenBank/DDBJ whole genome shotgun (WGS) entry which is preliminary data.</text>
</comment>
<feature type="transmembrane region" description="Helical" evidence="2">
    <location>
        <begin position="27"/>
        <end position="52"/>
    </location>
</feature>
<evidence type="ECO:0000256" key="1">
    <source>
        <dbReference type="SAM" id="MobiDB-lite"/>
    </source>
</evidence>
<name>A0A9P5TT25_GYMJU</name>